<dbReference type="EMBL" id="MU858323">
    <property type="protein sequence ID" value="KAK4207057.1"/>
    <property type="molecule type" value="Genomic_DNA"/>
</dbReference>
<keyword evidence="3" id="KW-1185">Reference proteome</keyword>
<feature type="region of interest" description="Disordered" evidence="1">
    <location>
        <begin position="69"/>
        <end position="106"/>
    </location>
</feature>
<organism evidence="2 3">
    <name type="scientific">Rhypophila decipiens</name>
    <dbReference type="NCBI Taxonomy" id="261697"/>
    <lineage>
        <taxon>Eukaryota</taxon>
        <taxon>Fungi</taxon>
        <taxon>Dikarya</taxon>
        <taxon>Ascomycota</taxon>
        <taxon>Pezizomycotina</taxon>
        <taxon>Sordariomycetes</taxon>
        <taxon>Sordariomycetidae</taxon>
        <taxon>Sordariales</taxon>
        <taxon>Naviculisporaceae</taxon>
        <taxon>Rhypophila</taxon>
    </lineage>
</organism>
<protein>
    <submittedName>
        <fullName evidence="2">Uncharacterized protein</fullName>
    </submittedName>
</protein>
<gene>
    <name evidence="2" type="ORF">QBC37DRAFT_102635</name>
</gene>
<reference evidence="2" key="2">
    <citation type="submission" date="2023-05" db="EMBL/GenBank/DDBJ databases">
        <authorList>
            <consortium name="Lawrence Berkeley National Laboratory"/>
            <person name="Steindorff A."/>
            <person name="Hensen N."/>
            <person name="Bonometti L."/>
            <person name="Westerberg I."/>
            <person name="Brannstrom I.O."/>
            <person name="Guillou S."/>
            <person name="Cros-Aarteil S."/>
            <person name="Calhoun S."/>
            <person name="Haridas S."/>
            <person name="Kuo A."/>
            <person name="Mondo S."/>
            <person name="Pangilinan J."/>
            <person name="Riley R."/>
            <person name="Labutti K."/>
            <person name="Andreopoulos B."/>
            <person name="Lipzen A."/>
            <person name="Chen C."/>
            <person name="Yanf M."/>
            <person name="Daum C."/>
            <person name="Ng V."/>
            <person name="Clum A."/>
            <person name="Ohm R."/>
            <person name="Martin F."/>
            <person name="Silar P."/>
            <person name="Natvig D."/>
            <person name="Lalanne C."/>
            <person name="Gautier V."/>
            <person name="Ament-Velasquez S.L."/>
            <person name="Kruys A."/>
            <person name="Hutchinson M.I."/>
            <person name="Powell A.J."/>
            <person name="Barry K."/>
            <person name="Miller A.N."/>
            <person name="Grigoriev I.V."/>
            <person name="Debuchy R."/>
            <person name="Gladieux P."/>
            <person name="Thoren M.H."/>
            <person name="Johannesson H."/>
        </authorList>
    </citation>
    <scope>NUCLEOTIDE SEQUENCE</scope>
    <source>
        <strain evidence="2">PSN293</strain>
    </source>
</reference>
<dbReference type="Proteomes" id="UP001301769">
    <property type="component" value="Unassembled WGS sequence"/>
</dbReference>
<dbReference type="AlphaFoldDB" id="A0AAN6Y0H7"/>
<sequence length="237" mass="26421">QRSILQHYLLQAISLTPFSQRTPISDALSLRSPINTVSPQPFFSIENTYECAKRRDGYRKAVFHTPCPRLIETPRKGRPRPRCVPPSRNPSPRRGPPQLPGIGLEGQVPATDRVPLCPNCLGPHPPTHTDCPARPVPKGERLDRPTHEQIAAIKKMGRATRKEAVAKALPSTPRRASKAKPQAQDERGPTVFPLPDRHNQEEREETVYTSAWFEVAPPPPPFGPSGRTRRKVSGVIF</sequence>
<evidence type="ECO:0000313" key="2">
    <source>
        <dbReference type="EMBL" id="KAK4207057.1"/>
    </source>
</evidence>
<feature type="compositionally biased region" description="Basic residues" evidence="1">
    <location>
        <begin position="227"/>
        <end position="237"/>
    </location>
</feature>
<feature type="compositionally biased region" description="Pro residues" evidence="1">
    <location>
        <begin position="82"/>
        <end position="99"/>
    </location>
</feature>
<evidence type="ECO:0000256" key="1">
    <source>
        <dbReference type="SAM" id="MobiDB-lite"/>
    </source>
</evidence>
<reference evidence="2" key="1">
    <citation type="journal article" date="2023" name="Mol. Phylogenet. Evol.">
        <title>Genome-scale phylogeny and comparative genomics of the fungal order Sordariales.</title>
        <authorList>
            <person name="Hensen N."/>
            <person name="Bonometti L."/>
            <person name="Westerberg I."/>
            <person name="Brannstrom I.O."/>
            <person name="Guillou S."/>
            <person name="Cros-Aarteil S."/>
            <person name="Calhoun S."/>
            <person name="Haridas S."/>
            <person name="Kuo A."/>
            <person name="Mondo S."/>
            <person name="Pangilinan J."/>
            <person name="Riley R."/>
            <person name="LaButti K."/>
            <person name="Andreopoulos B."/>
            <person name="Lipzen A."/>
            <person name="Chen C."/>
            <person name="Yan M."/>
            <person name="Daum C."/>
            <person name="Ng V."/>
            <person name="Clum A."/>
            <person name="Steindorff A."/>
            <person name="Ohm R.A."/>
            <person name="Martin F."/>
            <person name="Silar P."/>
            <person name="Natvig D.O."/>
            <person name="Lalanne C."/>
            <person name="Gautier V."/>
            <person name="Ament-Velasquez S.L."/>
            <person name="Kruys A."/>
            <person name="Hutchinson M.I."/>
            <person name="Powell A.J."/>
            <person name="Barry K."/>
            <person name="Miller A.N."/>
            <person name="Grigoriev I.V."/>
            <person name="Debuchy R."/>
            <person name="Gladieux P."/>
            <person name="Hiltunen Thoren M."/>
            <person name="Johannesson H."/>
        </authorList>
    </citation>
    <scope>NUCLEOTIDE SEQUENCE</scope>
    <source>
        <strain evidence="2">PSN293</strain>
    </source>
</reference>
<evidence type="ECO:0000313" key="3">
    <source>
        <dbReference type="Proteomes" id="UP001301769"/>
    </source>
</evidence>
<feature type="region of interest" description="Disordered" evidence="1">
    <location>
        <begin position="165"/>
        <end position="237"/>
    </location>
</feature>
<name>A0AAN6Y0H7_9PEZI</name>
<accession>A0AAN6Y0H7</accession>
<feature type="non-terminal residue" evidence="2">
    <location>
        <position position="1"/>
    </location>
</feature>
<proteinExistence type="predicted"/>
<comment type="caution">
    <text evidence="2">The sequence shown here is derived from an EMBL/GenBank/DDBJ whole genome shotgun (WGS) entry which is preliminary data.</text>
</comment>